<evidence type="ECO:0000256" key="3">
    <source>
        <dbReference type="SAM" id="MobiDB-lite"/>
    </source>
</evidence>
<evidence type="ECO:0000313" key="4">
    <source>
        <dbReference type="EMBL" id="RSH77010.1"/>
    </source>
</evidence>
<protein>
    <recommendedName>
        <fullName evidence="6">Transcription factor domain-containing protein</fullName>
    </recommendedName>
</protein>
<keyword evidence="5" id="KW-1185">Reference proteome</keyword>
<dbReference type="EMBL" id="RSCE01000019">
    <property type="protein sequence ID" value="RSH77010.1"/>
    <property type="molecule type" value="Genomic_DNA"/>
</dbReference>
<dbReference type="RefSeq" id="XP_028472157.1">
    <property type="nucleotide sequence ID" value="XM_028619584.1"/>
</dbReference>
<dbReference type="PANTHER" id="PTHR31001:SF90">
    <property type="entry name" value="CENTROMERE DNA-BINDING PROTEIN COMPLEX CBF3 SUBUNIT B"/>
    <property type="match status" value="1"/>
</dbReference>
<keyword evidence="2" id="KW-0539">Nucleus</keyword>
<evidence type="ECO:0008006" key="6">
    <source>
        <dbReference type="Google" id="ProtNLM"/>
    </source>
</evidence>
<dbReference type="CDD" id="cd12148">
    <property type="entry name" value="fungal_TF_MHR"/>
    <property type="match status" value="1"/>
</dbReference>
<evidence type="ECO:0000256" key="2">
    <source>
        <dbReference type="ARBA" id="ARBA00023242"/>
    </source>
</evidence>
<evidence type="ECO:0000256" key="1">
    <source>
        <dbReference type="ARBA" id="ARBA00004123"/>
    </source>
</evidence>
<comment type="subcellular location">
    <subcellularLocation>
        <location evidence="1">Nucleus</location>
    </subcellularLocation>
</comment>
<dbReference type="PANTHER" id="PTHR31001">
    <property type="entry name" value="UNCHARACTERIZED TRANSCRIPTIONAL REGULATORY PROTEIN"/>
    <property type="match status" value="1"/>
</dbReference>
<proteinExistence type="predicted"/>
<dbReference type="Proteomes" id="UP000279236">
    <property type="component" value="Unassembled WGS sequence"/>
</dbReference>
<organism evidence="4 5">
    <name type="scientific">Apiotrichum porosum</name>
    <dbReference type="NCBI Taxonomy" id="105984"/>
    <lineage>
        <taxon>Eukaryota</taxon>
        <taxon>Fungi</taxon>
        <taxon>Dikarya</taxon>
        <taxon>Basidiomycota</taxon>
        <taxon>Agaricomycotina</taxon>
        <taxon>Tremellomycetes</taxon>
        <taxon>Trichosporonales</taxon>
        <taxon>Trichosporonaceae</taxon>
        <taxon>Apiotrichum</taxon>
    </lineage>
</organism>
<dbReference type="InterPro" id="IPR050613">
    <property type="entry name" value="Sec_Metabolite_Reg"/>
</dbReference>
<name>A0A427XDL3_9TREE</name>
<evidence type="ECO:0000313" key="5">
    <source>
        <dbReference type="Proteomes" id="UP000279236"/>
    </source>
</evidence>
<accession>A0A427XDL3</accession>
<dbReference type="AlphaFoldDB" id="A0A427XDL3"/>
<dbReference type="GO" id="GO:0005634">
    <property type="term" value="C:nucleus"/>
    <property type="evidence" value="ECO:0007669"/>
    <property type="project" value="UniProtKB-SubCell"/>
</dbReference>
<feature type="compositionally biased region" description="Polar residues" evidence="3">
    <location>
        <begin position="79"/>
        <end position="95"/>
    </location>
</feature>
<dbReference type="OrthoDB" id="3362851at2759"/>
<dbReference type="STRING" id="105984.A0A427XDL3"/>
<reference evidence="4 5" key="1">
    <citation type="submission" date="2018-11" db="EMBL/GenBank/DDBJ databases">
        <title>Genome sequence of Apiotrichum porosum DSM 27194.</title>
        <authorList>
            <person name="Aliyu H."/>
            <person name="Gorte O."/>
            <person name="Ochsenreither K."/>
        </authorList>
    </citation>
    <scope>NUCLEOTIDE SEQUENCE [LARGE SCALE GENOMIC DNA]</scope>
    <source>
        <strain evidence="4 5">DSM 27194</strain>
    </source>
</reference>
<comment type="caution">
    <text evidence="4">The sequence shown here is derived from an EMBL/GenBank/DDBJ whole genome shotgun (WGS) entry which is preliminary data.</text>
</comment>
<gene>
    <name evidence="4" type="ORF">EHS24_003951</name>
</gene>
<dbReference type="GeneID" id="39588494"/>
<sequence>MFPALGQTPCDACVKRGKPEDCVWEDAPQQLFALATDLDALRQEVADLRGLINSRSTVSAQHDTALVSPSLQHPPRPASASSFDQRALSTGAASSSVPPVTAFASPVSSTHHPSVGRVEYTVSDLEAAAIGPAPGARNVFDSSPANGYCTTGLGMGLKPSPSFDNVADLMPHTDGGTILINEYFGGPLHKGWYIVEEGTFKQLHQLYKIAALTTKLTDKAAYLFPNYSAEQLSRIPNALYQASVDALESANYMAVPQIRHIQVALLYVLFLVHFGETPDQSNVALRHIDLAVSTALWLELDCLGDDPSVLPTDDPALAGLSPKAQLELCKRLIHFLAFLDTTIQKRPGIWRLGGVVTPLPGNYVDLTRVDETPRPSYELTTASLPRAVSSFANVIRQYHAAGELPYEILVLYDQALRQVLDEMPHANAPLESAWMIHIIRASIHNRLVRLHRPHLLKGYEEPDSDLSRVVAVNSARSIVNGLILFNTNTRIRPNFVKRWILGACVVLAIDYVFGNPDSRTSLLQALDIFGAVNPYDRAPATTLKCKETVEAFLAAGDARVGQSAPSEDAMAAFFDDVKQRLEYAPPIVGLVDFGFAAPLPFDIDSMLNGLWSS</sequence>
<feature type="region of interest" description="Disordered" evidence="3">
    <location>
        <begin position="68"/>
        <end position="95"/>
    </location>
</feature>